<proteinExistence type="predicted"/>
<name>J9G292_9ZZZZ</name>
<comment type="caution">
    <text evidence="1">The sequence shown here is derived from an EMBL/GenBank/DDBJ whole genome shotgun (WGS) entry which is preliminary data.</text>
</comment>
<dbReference type="AntiFam" id="ANF00162">
    <property type="entry name" value="Shadow ORF (opposite ppdK)"/>
</dbReference>
<dbReference type="AlphaFoldDB" id="J9G292"/>
<evidence type="ECO:0000313" key="1">
    <source>
        <dbReference type="EMBL" id="EJX00964.1"/>
    </source>
</evidence>
<organism evidence="1">
    <name type="scientific">gut metagenome</name>
    <dbReference type="NCBI Taxonomy" id="749906"/>
    <lineage>
        <taxon>unclassified sequences</taxon>
        <taxon>metagenomes</taxon>
        <taxon>organismal metagenomes</taxon>
    </lineage>
</organism>
<accession>J9G292</accession>
<sequence>MRSHTATSSQDTFGYRHTGQVFRRSFDTYHHHLLAVGSPLGSVFSEEYNLTGSSTRRSGQTTSQYLGSLLGSLVEYRVEQFVQLVRFATFQSCLFVDHAFTQQVHGNLYHRCTGTLTVTSLQEPQFAFLYSEFHILHVAVVVFQFFLQSVQFLVDFRHSFFHRRILGYAFFFRDTGTFSPALRTDLGNLLRCTDTGYHVFTLSVDQVFTVEQVFTVTGVA</sequence>
<gene>
    <name evidence="1" type="ORF">EVA_10925</name>
</gene>
<protein>
    <submittedName>
        <fullName evidence="1">Uncharacterized protein</fullName>
    </submittedName>
</protein>
<dbReference type="EMBL" id="AMCI01003152">
    <property type="protein sequence ID" value="EJX00964.1"/>
    <property type="molecule type" value="Genomic_DNA"/>
</dbReference>
<reference evidence="1" key="1">
    <citation type="journal article" date="2012" name="PLoS ONE">
        <title>Gene sets for utilization of primary and secondary nutrition supplies in the distal gut of endangered iberian lynx.</title>
        <authorList>
            <person name="Alcaide M."/>
            <person name="Messina E."/>
            <person name="Richter M."/>
            <person name="Bargiela R."/>
            <person name="Peplies J."/>
            <person name="Huws S.A."/>
            <person name="Newbold C.J."/>
            <person name="Golyshin P.N."/>
            <person name="Simon M.A."/>
            <person name="Lopez G."/>
            <person name="Yakimov M.M."/>
            <person name="Ferrer M."/>
        </authorList>
    </citation>
    <scope>NUCLEOTIDE SEQUENCE</scope>
</reference>